<reference evidence="1" key="1">
    <citation type="submission" date="2019-11" db="EMBL/GenBank/DDBJ databases">
        <title>Nori genome reveals adaptations in red seaweeds to the harsh intertidal environment.</title>
        <authorList>
            <person name="Wang D."/>
            <person name="Mao Y."/>
        </authorList>
    </citation>
    <scope>NUCLEOTIDE SEQUENCE</scope>
    <source>
        <tissue evidence="1">Gametophyte</tissue>
    </source>
</reference>
<proteinExistence type="predicted"/>
<evidence type="ECO:0000313" key="2">
    <source>
        <dbReference type="Proteomes" id="UP000798662"/>
    </source>
</evidence>
<name>A0ACC3CE61_PYRYE</name>
<organism evidence="1 2">
    <name type="scientific">Pyropia yezoensis</name>
    <name type="common">Susabi-nori</name>
    <name type="synonym">Porphyra yezoensis</name>
    <dbReference type="NCBI Taxonomy" id="2788"/>
    <lineage>
        <taxon>Eukaryota</taxon>
        <taxon>Rhodophyta</taxon>
        <taxon>Bangiophyceae</taxon>
        <taxon>Bangiales</taxon>
        <taxon>Bangiaceae</taxon>
        <taxon>Pyropia</taxon>
    </lineage>
</organism>
<keyword evidence="2" id="KW-1185">Reference proteome</keyword>
<accession>A0ACC3CE61</accession>
<protein>
    <submittedName>
        <fullName evidence="1">Uncharacterized protein</fullName>
    </submittedName>
</protein>
<gene>
    <name evidence="1" type="ORF">I4F81_010986</name>
</gene>
<sequence>MRGAEPPAAAAGRHRRRPPGLQRTVSRWPPAGAAPSPPDSAATPLPPTNWWAGSPPPTPPPPHQPPAPPPHTFFPASSGRLAIMAALWRRRAIPAVLLLVVAAVSGAHTPVDAHSSSLVPLEYTWSNACRRGGINGNVKWCPGPCPRDTVRKNYKITTYRRGQWFKFVYYRNNHSGGMMRLSLVPLKRRFAWWAHDKNAFLYSCWDAGMVNCPTRTSHECGTDQRGKRYQMWVRMPTVFPDGDYFLAYSWWGGSWQQGDYFSCARVRIRGGRMTNSHQPTFSRSSRGGRCWSSSSKIGQCSREPCFRKMAWRKPASFDGRKPGRIYRWAVNK</sequence>
<comment type="caution">
    <text evidence="1">The sequence shown here is derived from an EMBL/GenBank/DDBJ whole genome shotgun (WGS) entry which is preliminary data.</text>
</comment>
<dbReference type="EMBL" id="CM020620">
    <property type="protein sequence ID" value="KAK1868500.1"/>
    <property type="molecule type" value="Genomic_DNA"/>
</dbReference>
<dbReference type="Proteomes" id="UP000798662">
    <property type="component" value="Chromosome 3"/>
</dbReference>
<evidence type="ECO:0000313" key="1">
    <source>
        <dbReference type="EMBL" id="KAK1868500.1"/>
    </source>
</evidence>